<reference evidence="2" key="2">
    <citation type="submission" date="2020-12" db="EMBL/GenBank/DDBJ databases">
        <authorList>
            <person name="Kanost M."/>
        </authorList>
    </citation>
    <scope>NUCLEOTIDE SEQUENCE</scope>
</reference>
<evidence type="ECO:0000256" key="1">
    <source>
        <dbReference type="SAM" id="SignalP"/>
    </source>
</evidence>
<protein>
    <submittedName>
        <fullName evidence="2">Uncharacterized protein</fullName>
    </submittedName>
</protein>
<reference evidence="2" key="1">
    <citation type="journal article" date="2016" name="Insect Biochem. Mol. Biol.">
        <title>Multifaceted biological insights from a draft genome sequence of the tobacco hornworm moth, Manduca sexta.</title>
        <authorList>
            <person name="Kanost M.R."/>
            <person name="Arrese E.L."/>
            <person name="Cao X."/>
            <person name="Chen Y.R."/>
            <person name="Chellapilla S."/>
            <person name="Goldsmith M.R."/>
            <person name="Grosse-Wilde E."/>
            <person name="Heckel D.G."/>
            <person name="Herndon N."/>
            <person name="Jiang H."/>
            <person name="Papanicolaou A."/>
            <person name="Qu J."/>
            <person name="Soulages J.L."/>
            <person name="Vogel H."/>
            <person name="Walters J."/>
            <person name="Waterhouse R.M."/>
            <person name="Ahn S.J."/>
            <person name="Almeida F.C."/>
            <person name="An C."/>
            <person name="Aqrawi P."/>
            <person name="Bretschneider A."/>
            <person name="Bryant W.B."/>
            <person name="Bucks S."/>
            <person name="Chao H."/>
            <person name="Chevignon G."/>
            <person name="Christen J.M."/>
            <person name="Clarke D.F."/>
            <person name="Dittmer N.T."/>
            <person name="Ferguson L.C.F."/>
            <person name="Garavelou S."/>
            <person name="Gordon K.H.J."/>
            <person name="Gunaratna R.T."/>
            <person name="Han Y."/>
            <person name="Hauser F."/>
            <person name="He Y."/>
            <person name="Heidel-Fischer H."/>
            <person name="Hirsh A."/>
            <person name="Hu Y."/>
            <person name="Jiang H."/>
            <person name="Kalra D."/>
            <person name="Klinner C."/>
            <person name="Konig C."/>
            <person name="Kovar C."/>
            <person name="Kroll A.R."/>
            <person name="Kuwar S.S."/>
            <person name="Lee S.L."/>
            <person name="Lehman R."/>
            <person name="Li K."/>
            <person name="Li Z."/>
            <person name="Liang H."/>
            <person name="Lovelace S."/>
            <person name="Lu Z."/>
            <person name="Mansfield J.H."/>
            <person name="McCulloch K.J."/>
            <person name="Mathew T."/>
            <person name="Morton B."/>
            <person name="Muzny D.M."/>
            <person name="Neunemann D."/>
            <person name="Ongeri F."/>
            <person name="Pauchet Y."/>
            <person name="Pu L.L."/>
            <person name="Pyrousis I."/>
            <person name="Rao X.J."/>
            <person name="Redding A."/>
            <person name="Roesel C."/>
            <person name="Sanchez-Gracia A."/>
            <person name="Schaack S."/>
            <person name="Shukla A."/>
            <person name="Tetreau G."/>
            <person name="Wang Y."/>
            <person name="Xiong G.H."/>
            <person name="Traut W."/>
            <person name="Walsh T.K."/>
            <person name="Worley K.C."/>
            <person name="Wu D."/>
            <person name="Wu W."/>
            <person name="Wu Y.Q."/>
            <person name="Zhang X."/>
            <person name="Zou Z."/>
            <person name="Zucker H."/>
            <person name="Briscoe A.D."/>
            <person name="Burmester T."/>
            <person name="Clem R.J."/>
            <person name="Feyereisen R."/>
            <person name="Grimmelikhuijzen C.J.P."/>
            <person name="Hamodrakas S.J."/>
            <person name="Hansson B.S."/>
            <person name="Huguet E."/>
            <person name="Jermiin L.S."/>
            <person name="Lan Q."/>
            <person name="Lehman H.K."/>
            <person name="Lorenzen M."/>
            <person name="Merzendorfer H."/>
            <person name="Michalopoulos I."/>
            <person name="Morton D.B."/>
            <person name="Muthukrishnan S."/>
            <person name="Oakeshott J.G."/>
            <person name="Palmer W."/>
            <person name="Park Y."/>
            <person name="Passarelli A.L."/>
            <person name="Rozas J."/>
            <person name="Schwartz L.M."/>
            <person name="Smith W."/>
            <person name="Southgate A."/>
            <person name="Vilcinskas A."/>
            <person name="Vogt R."/>
            <person name="Wang P."/>
            <person name="Werren J."/>
            <person name="Yu X.Q."/>
            <person name="Zhou J.J."/>
            <person name="Brown S.J."/>
            <person name="Scherer S.E."/>
            <person name="Richards S."/>
            <person name="Blissard G.W."/>
        </authorList>
    </citation>
    <scope>NUCLEOTIDE SEQUENCE</scope>
</reference>
<name>A0A922CIF5_MANSE</name>
<dbReference type="CDD" id="cd23992">
    <property type="entry name" value="PBP_GOBP"/>
    <property type="match status" value="1"/>
</dbReference>
<comment type="caution">
    <text evidence="2">The sequence shown here is derived from an EMBL/GenBank/DDBJ whole genome shotgun (WGS) entry which is preliminary data.</text>
</comment>
<evidence type="ECO:0000313" key="2">
    <source>
        <dbReference type="EMBL" id="KAG6447322.1"/>
    </source>
</evidence>
<dbReference type="EMBL" id="JH668343">
    <property type="protein sequence ID" value="KAG6447322.1"/>
    <property type="molecule type" value="Genomic_DNA"/>
</dbReference>
<accession>A0A922CIF5</accession>
<feature type="chain" id="PRO_5037253346" evidence="1">
    <location>
        <begin position="18"/>
        <end position="139"/>
    </location>
</feature>
<dbReference type="AlphaFoldDB" id="A0A922CIF5"/>
<gene>
    <name evidence="2" type="ORF">O3G_MSEX004924</name>
</gene>
<feature type="signal peptide" evidence="1">
    <location>
        <begin position="1"/>
        <end position="17"/>
    </location>
</feature>
<dbReference type="SUPFAM" id="SSF47565">
    <property type="entry name" value="Insect pheromone/odorant-binding proteins"/>
    <property type="match status" value="1"/>
</dbReference>
<dbReference type="Pfam" id="PF01395">
    <property type="entry name" value="PBP_GOBP"/>
    <property type="match status" value="1"/>
</dbReference>
<dbReference type="Gene3D" id="1.10.238.20">
    <property type="entry name" value="Pheromone/general odorant binding protein domain"/>
    <property type="match status" value="1"/>
</dbReference>
<dbReference type="SMART" id="SM00708">
    <property type="entry name" value="PhBP"/>
    <property type="match status" value="1"/>
</dbReference>
<keyword evidence="1" id="KW-0732">Signal</keyword>
<dbReference type="GO" id="GO:0005549">
    <property type="term" value="F:odorant binding"/>
    <property type="evidence" value="ECO:0007669"/>
    <property type="project" value="InterPro"/>
</dbReference>
<proteinExistence type="predicted"/>
<sequence length="139" mass="15857">MYFKILVLCGILAIKNGICDERRAVSFVPEVADHITKTIKYCMVKHDNDPKIIELVRQGSYGVDEPFKKFIHCAYYKSGYANEDGHVLVNKVIKAFPKDANIEEVTKKCSTIKGEDAEDTTYQFFKCFELNAPIRLALE</sequence>
<keyword evidence="3" id="KW-1185">Reference proteome</keyword>
<dbReference type="Proteomes" id="UP000791440">
    <property type="component" value="Unassembled WGS sequence"/>
</dbReference>
<dbReference type="InterPro" id="IPR036728">
    <property type="entry name" value="PBP_GOBP_sf"/>
</dbReference>
<organism evidence="2 3">
    <name type="scientific">Manduca sexta</name>
    <name type="common">Tobacco hawkmoth</name>
    <name type="synonym">Tobacco hornworm</name>
    <dbReference type="NCBI Taxonomy" id="7130"/>
    <lineage>
        <taxon>Eukaryota</taxon>
        <taxon>Metazoa</taxon>
        <taxon>Ecdysozoa</taxon>
        <taxon>Arthropoda</taxon>
        <taxon>Hexapoda</taxon>
        <taxon>Insecta</taxon>
        <taxon>Pterygota</taxon>
        <taxon>Neoptera</taxon>
        <taxon>Endopterygota</taxon>
        <taxon>Lepidoptera</taxon>
        <taxon>Glossata</taxon>
        <taxon>Ditrysia</taxon>
        <taxon>Bombycoidea</taxon>
        <taxon>Sphingidae</taxon>
        <taxon>Sphinginae</taxon>
        <taxon>Sphingini</taxon>
        <taxon>Manduca</taxon>
    </lineage>
</organism>
<dbReference type="InterPro" id="IPR006170">
    <property type="entry name" value="PBP/GOBP"/>
</dbReference>
<evidence type="ECO:0000313" key="3">
    <source>
        <dbReference type="Proteomes" id="UP000791440"/>
    </source>
</evidence>